<protein>
    <submittedName>
        <fullName evidence="20">Endoplasmic oxidoreductin 1, putative, expressed</fullName>
    </submittedName>
</protein>
<gene>
    <name evidence="20" type="ORF">ZOSMA_4G00400</name>
</gene>
<evidence type="ECO:0000313" key="20">
    <source>
        <dbReference type="EMBL" id="KMZ61755.1"/>
    </source>
</evidence>
<evidence type="ECO:0000256" key="10">
    <source>
        <dbReference type="ARBA" id="ARBA00022982"/>
    </source>
</evidence>
<evidence type="ECO:0000256" key="18">
    <source>
        <dbReference type="PIRSR" id="PIRSR017205-3"/>
    </source>
</evidence>
<feature type="active site" evidence="16">
    <location>
        <position position="375"/>
    </location>
</feature>
<keyword evidence="12 19" id="KW-0472">Membrane</keyword>
<comment type="subcellular location">
    <subcellularLocation>
        <location evidence="2">Endoplasmic reticulum membrane</location>
        <topology evidence="2">Peripheral membrane protein</topology>
        <orientation evidence="2">Lumenal side</orientation>
    </subcellularLocation>
</comment>
<name>A0A0K9P0M2_ZOSMR</name>
<keyword evidence="19" id="KW-0812">Transmembrane</keyword>
<keyword evidence="11" id="KW-0560">Oxidoreductase</keyword>
<evidence type="ECO:0000256" key="13">
    <source>
        <dbReference type="ARBA" id="ARBA00023157"/>
    </source>
</evidence>
<feature type="disulfide bond" description="Redox-active" evidence="18">
    <location>
        <begin position="115"/>
        <end position="120"/>
    </location>
</feature>
<evidence type="ECO:0000256" key="7">
    <source>
        <dbReference type="ARBA" id="ARBA00022729"/>
    </source>
</evidence>
<evidence type="ECO:0000256" key="17">
    <source>
        <dbReference type="PIRSR" id="PIRSR017205-2"/>
    </source>
</evidence>
<evidence type="ECO:0000256" key="6">
    <source>
        <dbReference type="ARBA" id="ARBA00022630"/>
    </source>
</evidence>
<dbReference type="Proteomes" id="UP000036987">
    <property type="component" value="Unassembled WGS sequence"/>
</dbReference>
<evidence type="ECO:0000256" key="1">
    <source>
        <dbReference type="ARBA" id="ARBA00001974"/>
    </source>
</evidence>
<dbReference type="OMA" id="CYKDRLH"/>
<organism evidence="20 21">
    <name type="scientific">Zostera marina</name>
    <name type="common">Eelgrass</name>
    <dbReference type="NCBI Taxonomy" id="29655"/>
    <lineage>
        <taxon>Eukaryota</taxon>
        <taxon>Viridiplantae</taxon>
        <taxon>Streptophyta</taxon>
        <taxon>Embryophyta</taxon>
        <taxon>Tracheophyta</taxon>
        <taxon>Spermatophyta</taxon>
        <taxon>Magnoliopsida</taxon>
        <taxon>Liliopsida</taxon>
        <taxon>Zosteraceae</taxon>
        <taxon>Zostera</taxon>
    </lineage>
</organism>
<feature type="binding site" evidence="17">
    <location>
        <position position="272"/>
    </location>
    <ligand>
        <name>FAD</name>
        <dbReference type="ChEBI" id="CHEBI:57692"/>
    </ligand>
</feature>
<dbReference type="GO" id="GO:0016972">
    <property type="term" value="F:thiol oxidase activity"/>
    <property type="evidence" value="ECO:0007669"/>
    <property type="project" value="InterPro"/>
</dbReference>
<dbReference type="STRING" id="29655.A0A0K9P0M2"/>
<keyword evidence="5" id="KW-0813">Transport</keyword>
<keyword evidence="6" id="KW-0285">Flavoprotein</keyword>
<feature type="binding site" evidence="17">
    <location>
        <position position="242"/>
    </location>
    <ligand>
        <name>FAD</name>
        <dbReference type="ChEBI" id="CHEBI:57692"/>
    </ligand>
</feature>
<dbReference type="GO" id="GO:0005789">
    <property type="term" value="C:endoplasmic reticulum membrane"/>
    <property type="evidence" value="ECO:0000318"/>
    <property type="project" value="GO_Central"/>
</dbReference>
<keyword evidence="15" id="KW-0676">Redox-active center</keyword>
<accession>A0A0K9P0M2</accession>
<evidence type="ECO:0000256" key="2">
    <source>
        <dbReference type="ARBA" id="ARBA00004367"/>
    </source>
</evidence>
<dbReference type="GO" id="GO:0071949">
    <property type="term" value="F:FAD binding"/>
    <property type="evidence" value="ECO:0007669"/>
    <property type="project" value="InterPro"/>
</dbReference>
<feature type="transmembrane region" description="Helical" evidence="19">
    <location>
        <begin position="20"/>
        <end position="39"/>
    </location>
</feature>
<dbReference type="EMBL" id="LFYR01001430">
    <property type="protein sequence ID" value="KMZ61755.1"/>
    <property type="molecule type" value="Genomic_DNA"/>
</dbReference>
<feature type="disulfide bond" description="Redox-active" evidence="18">
    <location>
        <begin position="372"/>
        <end position="375"/>
    </location>
</feature>
<evidence type="ECO:0000256" key="19">
    <source>
        <dbReference type="SAM" id="Phobius"/>
    </source>
</evidence>
<keyword evidence="10" id="KW-0249">Electron transport</keyword>
<feature type="binding site" evidence="17">
    <location>
        <position position="200"/>
    </location>
    <ligand>
        <name>FAD</name>
        <dbReference type="ChEBI" id="CHEBI:57692"/>
    </ligand>
</feature>
<dbReference type="GO" id="GO:0034975">
    <property type="term" value="P:protein folding in endoplasmic reticulum"/>
    <property type="evidence" value="ECO:0000318"/>
    <property type="project" value="GO_Central"/>
</dbReference>
<keyword evidence="14" id="KW-0325">Glycoprotein</keyword>
<dbReference type="AlphaFoldDB" id="A0A0K9P0M2"/>
<keyword evidence="7" id="KW-0732">Signal</keyword>
<keyword evidence="9 17" id="KW-0274">FAD</keyword>
<evidence type="ECO:0000256" key="8">
    <source>
        <dbReference type="ARBA" id="ARBA00022824"/>
    </source>
</evidence>
<feature type="binding site" evidence="17">
    <location>
        <position position="211"/>
    </location>
    <ligand>
        <name>FAD</name>
        <dbReference type="ChEBI" id="CHEBI:57692"/>
    </ligand>
</feature>
<feature type="binding site" evidence="17">
    <location>
        <position position="198"/>
    </location>
    <ligand>
        <name>FAD</name>
        <dbReference type="ChEBI" id="CHEBI:57692"/>
    </ligand>
</feature>
<dbReference type="Pfam" id="PF04137">
    <property type="entry name" value="ERO1"/>
    <property type="match status" value="1"/>
</dbReference>
<evidence type="ECO:0000256" key="4">
    <source>
        <dbReference type="ARBA" id="ARBA00011802"/>
    </source>
</evidence>
<sequence length="465" mass="53537">MEDKKIESDLTKKRRRQWSVATCVVIVAVFFATFMSSSGTRTMGNNSCQCPLWSQEARKYTGMVEDCCCDYETVDFVNEEILHPILQQLVTTPFFRYFKVKLWCDCPFWPDDGMCRLRDCSVCECSENEFPELFKLPIKGLPSDDFKCQEGKAEATVDRTLDSKAFRGWMEVDNPWTNDDETDNAEMTYVNLLLNPERYTGYTGPSATRIWDAIYDENCPNYSLGEICPESRVLYKLISGLHSSISVHIASDYLLDEAKNLWGNNLKLLYDRVLRHPERVKNLYFTFLFVLRAVTKAADYLEQAEYNTGTPVEDMKMQSLVRQLVYNPKLQATCPLPFDEAKLWQGRSGPELKQQIQKQFKNISAIMDCVGCEKCRLWGKLQVLGMGTALKILFSVNDNNDAKPHLQLQRIEVIALGNLLNRLSESVKFVHEMGVMAEKAETEEKSVYTNKIDSWLSYWKSMVTK</sequence>
<comment type="cofactor">
    <cofactor evidence="1 17">
        <name>FAD</name>
        <dbReference type="ChEBI" id="CHEBI:57692"/>
    </cofactor>
</comment>
<evidence type="ECO:0000313" key="21">
    <source>
        <dbReference type="Proteomes" id="UP000036987"/>
    </source>
</evidence>
<feature type="active site" description="Nucleophile" evidence="16">
    <location>
        <position position="372"/>
    </location>
</feature>
<proteinExistence type="inferred from homology"/>
<dbReference type="SUPFAM" id="SSF110019">
    <property type="entry name" value="ERO1-like"/>
    <property type="match status" value="1"/>
</dbReference>
<dbReference type="PIRSF" id="PIRSF017205">
    <property type="entry name" value="ERO1"/>
    <property type="match status" value="1"/>
</dbReference>
<keyword evidence="21" id="KW-1185">Reference proteome</keyword>
<dbReference type="PANTHER" id="PTHR12613:SF0">
    <property type="entry name" value="ERO1-LIKE PROTEIN"/>
    <property type="match status" value="1"/>
</dbReference>
<dbReference type="GO" id="GO:0015035">
    <property type="term" value="F:protein-disulfide reductase activity"/>
    <property type="evidence" value="ECO:0000318"/>
    <property type="project" value="GO_Central"/>
</dbReference>
<comment type="subunit">
    <text evidence="4">May function both as a monomer and a homodimer.</text>
</comment>
<evidence type="ECO:0000256" key="12">
    <source>
        <dbReference type="ARBA" id="ARBA00023136"/>
    </source>
</evidence>
<feature type="binding site" evidence="17">
    <location>
        <position position="239"/>
    </location>
    <ligand>
        <name>FAD</name>
        <dbReference type="ChEBI" id="CHEBI:57692"/>
    </ligand>
</feature>
<comment type="similarity">
    <text evidence="3">Belongs to the EROs family.</text>
</comment>
<evidence type="ECO:0000256" key="11">
    <source>
        <dbReference type="ARBA" id="ARBA00023002"/>
    </source>
</evidence>
<keyword evidence="19" id="KW-1133">Transmembrane helix</keyword>
<dbReference type="PANTHER" id="PTHR12613">
    <property type="entry name" value="ERO1-RELATED"/>
    <property type="match status" value="1"/>
</dbReference>
<evidence type="ECO:0000256" key="16">
    <source>
        <dbReference type="PIRSR" id="PIRSR017205-1"/>
    </source>
</evidence>
<keyword evidence="8" id="KW-0256">Endoplasmic reticulum</keyword>
<evidence type="ECO:0000256" key="9">
    <source>
        <dbReference type="ARBA" id="ARBA00022827"/>
    </source>
</evidence>
<reference evidence="21" key="1">
    <citation type="journal article" date="2016" name="Nature">
        <title>The genome of the seagrass Zostera marina reveals angiosperm adaptation to the sea.</title>
        <authorList>
            <person name="Olsen J.L."/>
            <person name="Rouze P."/>
            <person name="Verhelst B."/>
            <person name="Lin Y.-C."/>
            <person name="Bayer T."/>
            <person name="Collen J."/>
            <person name="Dattolo E."/>
            <person name="De Paoli E."/>
            <person name="Dittami S."/>
            <person name="Maumus F."/>
            <person name="Michel G."/>
            <person name="Kersting A."/>
            <person name="Lauritano C."/>
            <person name="Lohaus R."/>
            <person name="Toepel M."/>
            <person name="Tonon T."/>
            <person name="Vanneste K."/>
            <person name="Amirebrahimi M."/>
            <person name="Brakel J."/>
            <person name="Bostroem C."/>
            <person name="Chovatia M."/>
            <person name="Grimwood J."/>
            <person name="Jenkins J.W."/>
            <person name="Jueterbock A."/>
            <person name="Mraz A."/>
            <person name="Stam W.T."/>
            <person name="Tice H."/>
            <person name="Bornberg-Bauer E."/>
            <person name="Green P.J."/>
            <person name="Pearson G.A."/>
            <person name="Procaccini G."/>
            <person name="Duarte C.M."/>
            <person name="Schmutz J."/>
            <person name="Reusch T.B.H."/>
            <person name="Van de Peer Y."/>
        </authorList>
    </citation>
    <scope>NUCLEOTIDE SEQUENCE [LARGE SCALE GENOMIC DNA]</scope>
    <source>
        <strain evidence="21">cv. Finnish</strain>
    </source>
</reference>
<evidence type="ECO:0000256" key="5">
    <source>
        <dbReference type="ARBA" id="ARBA00022448"/>
    </source>
</evidence>
<comment type="caution">
    <text evidence="20">The sequence shown here is derived from an EMBL/GenBank/DDBJ whole genome shotgun (WGS) entry which is preliminary data.</text>
</comment>
<dbReference type="InterPro" id="IPR007266">
    <property type="entry name" value="Ero1"/>
</dbReference>
<dbReference type="InterPro" id="IPR037192">
    <property type="entry name" value="ERO1-like_sf"/>
</dbReference>
<dbReference type="OrthoDB" id="269384at2759"/>
<evidence type="ECO:0000256" key="15">
    <source>
        <dbReference type="ARBA" id="ARBA00023284"/>
    </source>
</evidence>
<evidence type="ECO:0000256" key="3">
    <source>
        <dbReference type="ARBA" id="ARBA00008277"/>
    </source>
</evidence>
<evidence type="ECO:0000256" key="14">
    <source>
        <dbReference type="ARBA" id="ARBA00023180"/>
    </source>
</evidence>
<keyword evidence="13 18" id="KW-1015">Disulfide bond</keyword>